<dbReference type="Proteomes" id="UP000824890">
    <property type="component" value="Unassembled WGS sequence"/>
</dbReference>
<comment type="function">
    <text evidence="1">Hydrolyzes 3-hydroxyisobutyryl-CoA (HIBYL-CoA), a saline catabolite. Has high activity toward isobutyryl-CoA. Could be an isobutyryl-CoA dehydrogenase that functions in valine catabolism.</text>
</comment>
<name>A0ABQ7XNI9_BRANA</name>
<dbReference type="Gene3D" id="3.90.226.10">
    <property type="entry name" value="2-enoyl-CoA Hydratase, Chain A, domain 1"/>
    <property type="match status" value="1"/>
</dbReference>
<comment type="catalytic activity">
    <reaction evidence="1">
        <text>3-hydroxy-2-methylpropanoyl-CoA + H2O = 3-hydroxy-2-methylpropanoate + CoA + H(+)</text>
        <dbReference type="Rhea" id="RHEA:20888"/>
        <dbReference type="ChEBI" id="CHEBI:11805"/>
        <dbReference type="ChEBI" id="CHEBI:15377"/>
        <dbReference type="ChEBI" id="CHEBI:15378"/>
        <dbReference type="ChEBI" id="CHEBI:57287"/>
        <dbReference type="ChEBI" id="CHEBI:57340"/>
        <dbReference type="EC" id="3.1.2.4"/>
    </reaction>
</comment>
<sequence>MSFVMTRSIFSRSLGCSEEPRVKLVILKVIIILMDSGITVEEEPFVLVVVMFQLLSCSWRQYLSHASYRLVQESFFGLTGARLDGAEMLACGLATQYVFSTLTCDAKLTNIPLTMHPTYHRMSLLDREGTDGAGDWISATIQALKNASPASLKISCLSREYRMWQPWGLEEMKDSMVERGRSKASTKGKLACFSNGGKAVKWRR</sequence>
<keyword evidence="3" id="KW-1185">Reference proteome</keyword>
<comment type="caution">
    <text evidence="2">The sequence shown here is derived from an EMBL/GenBank/DDBJ whole genome shotgun (WGS) entry which is preliminary data.</text>
</comment>
<accession>A0ABQ7XNI9</accession>
<dbReference type="InterPro" id="IPR032259">
    <property type="entry name" value="HIBYL-CoA-H"/>
</dbReference>
<dbReference type="EC" id="3.1.2.4" evidence="1"/>
<evidence type="ECO:0000313" key="2">
    <source>
        <dbReference type="EMBL" id="KAH0856812.1"/>
    </source>
</evidence>
<keyword evidence="1" id="KW-0378">Hydrolase</keyword>
<dbReference type="PANTHER" id="PTHR43176:SF3">
    <property type="entry name" value="3-HYDROXYISOBUTYRYL-COA HYDROLASE, MITOCHONDRIAL"/>
    <property type="match status" value="1"/>
</dbReference>
<organism evidence="2 3">
    <name type="scientific">Brassica napus</name>
    <name type="common">Rape</name>
    <dbReference type="NCBI Taxonomy" id="3708"/>
    <lineage>
        <taxon>Eukaryota</taxon>
        <taxon>Viridiplantae</taxon>
        <taxon>Streptophyta</taxon>
        <taxon>Embryophyta</taxon>
        <taxon>Tracheophyta</taxon>
        <taxon>Spermatophyta</taxon>
        <taxon>Magnoliopsida</taxon>
        <taxon>eudicotyledons</taxon>
        <taxon>Gunneridae</taxon>
        <taxon>Pentapetalae</taxon>
        <taxon>rosids</taxon>
        <taxon>malvids</taxon>
        <taxon>Brassicales</taxon>
        <taxon>Brassicaceae</taxon>
        <taxon>Brassiceae</taxon>
        <taxon>Brassica</taxon>
    </lineage>
</organism>
<dbReference type="PANTHER" id="PTHR43176">
    <property type="entry name" value="3-HYDROXYISOBUTYRYL-COA HYDROLASE-RELATED"/>
    <property type="match status" value="1"/>
</dbReference>
<comment type="similarity">
    <text evidence="1">Belongs to the enoyl-CoA hydratase/isomerase family.</text>
</comment>
<comment type="pathway">
    <text evidence="1">Amino-acid degradation; L-valine degradation.</text>
</comment>
<proteinExistence type="inferred from homology"/>
<evidence type="ECO:0000313" key="3">
    <source>
        <dbReference type="Proteomes" id="UP000824890"/>
    </source>
</evidence>
<gene>
    <name evidence="2" type="ORF">HID58_085073</name>
</gene>
<reference evidence="2 3" key="1">
    <citation type="submission" date="2021-05" db="EMBL/GenBank/DDBJ databases">
        <title>Genome Assembly of Synthetic Allotetraploid Brassica napus Reveals Homoeologous Exchanges between Subgenomes.</title>
        <authorList>
            <person name="Davis J.T."/>
        </authorList>
    </citation>
    <scope>NUCLEOTIDE SEQUENCE [LARGE SCALE GENOMIC DNA]</scope>
    <source>
        <strain evidence="3">cv. Da-Ae</strain>
        <tissue evidence="2">Seedling</tissue>
    </source>
</reference>
<protein>
    <recommendedName>
        <fullName evidence="1">3-hydroxyisobutyryl-CoA hydrolase</fullName>
        <shortName evidence="1">HIB-CoA hydrolase</shortName>
        <shortName evidence="1">HIBYL-CoA-H</shortName>
        <ecNumber evidence="1">3.1.2.4</ecNumber>
    </recommendedName>
    <alternativeName>
        <fullName evidence="1">3-hydroxyisobutyryl-coenzyme A hydrolase</fullName>
    </alternativeName>
</protein>
<evidence type="ECO:0000256" key="1">
    <source>
        <dbReference type="RuleBase" id="RU369070"/>
    </source>
</evidence>
<dbReference type="EMBL" id="JAGKQM010000019">
    <property type="protein sequence ID" value="KAH0856812.1"/>
    <property type="molecule type" value="Genomic_DNA"/>
</dbReference>